<dbReference type="Proteomes" id="UP000615026">
    <property type="component" value="Unassembled WGS sequence"/>
</dbReference>
<reference evidence="1" key="1">
    <citation type="submission" date="2020-10" db="EMBL/GenBank/DDBJ databases">
        <authorList>
            <person name="Castelo-Branco R."/>
            <person name="Eusebio N."/>
            <person name="Adriana R."/>
            <person name="Vieira A."/>
            <person name="Brugerolle De Fraissinette N."/>
            <person name="Rezende De Castro R."/>
            <person name="Schneider M.P."/>
            <person name="Vasconcelos V."/>
            <person name="Leao P.N."/>
        </authorList>
    </citation>
    <scope>NUCLEOTIDE SEQUENCE</scope>
    <source>
        <strain evidence="1">LEGE 11479</strain>
    </source>
</reference>
<name>A0A928ZYZ1_LEPEC</name>
<gene>
    <name evidence="1" type="ORF">IQ260_25525</name>
</gene>
<sequence length="79" mass="8387">MDKVKVTISIDDAHVEQIDQVTQQLKGAGLEVEQTLSTLGIVTGSVETEKMSALSKVAGVESVEADKSYQLAPPDSDVQ</sequence>
<dbReference type="EMBL" id="JADEXP010000357">
    <property type="protein sequence ID" value="MBE9070006.1"/>
    <property type="molecule type" value="Genomic_DNA"/>
</dbReference>
<protein>
    <submittedName>
        <fullName evidence="1">Ketohydroxyglutarate aldolase</fullName>
    </submittedName>
</protein>
<evidence type="ECO:0000313" key="1">
    <source>
        <dbReference type="EMBL" id="MBE9070006.1"/>
    </source>
</evidence>
<keyword evidence="2" id="KW-1185">Reference proteome</keyword>
<dbReference type="AlphaFoldDB" id="A0A928ZYZ1"/>
<evidence type="ECO:0000313" key="2">
    <source>
        <dbReference type="Proteomes" id="UP000615026"/>
    </source>
</evidence>
<proteinExistence type="predicted"/>
<comment type="caution">
    <text evidence="1">The sequence shown here is derived from an EMBL/GenBank/DDBJ whole genome shotgun (WGS) entry which is preliminary data.</text>
</comment>
<accession>A0A928ZYZ1</accession>
<organism evidence="1 2">
    <name type="scientific">Leptolyngbya cf. ectocarpi LEGE 11479</name>
    <dbReference type="NCBI Taxonomy" id="1828722"/>
    <lineage>
        <taxon>Bacteria</taxon>
        <taxon>Bacillati</taxon>
        <taxon>Cyanobacteriota</taxon>
        <taxon>Cyanophyceae</taxon>
        <taxon>Leptolyngbyales</taxon>
        <taxon>Leptolyngbyaceae</taxon>
        <taxon>Leptolyngbya group</taxon>
        <taxon>Leptolyngbya</taxon>
    </lineage>
</organism>